<reference evidence="1 2" key="1">
    <citation type="submission" date="2015-01" db="EMBL/GenBank/DDBJ databases">
        <title>Evolution of Trichinella species and genotypes.</title>
        <authorList>
            <person name="Korhonen P.K."/>
            <person name="Edoardo P."/>
            <person name="Giuseppe L.R."/>
            <person name="Gasser R.B."/>
        </authorList>
    </citation>
    <scope>NUCLEOTIDE SEQUENCE [LARGE SCALE GENOMIC DNA]</scope>
    <source>
        <strain evidence="1">ISS13</strain>
    </source>
</reference>
<organism evidence="1 2">
    <name type="scientific">Trichinella pseudospiralis</name>
    <name type="common">Parasitic roundworm</name>
    <dbReference type="NCBI Taxonomy" id="6337"/>
    <lineage>
        <taxon>Eukaryota</taxon>
        <taxon>Metazoa</taxon>
        <taxon>Ecdysozoa</taxon>
        <taxon>Nematoda</taxon>
        <taxon>Enoplea</taxon>
        <taxon>Dorylaimia</taxon>
        <taxon>Trichinellida</taxon>
        <taxon>Trichinellidae</taxon>
        <taxon>Trichinella</taxon>
    </lineage>
</organism>
<evidence type="ECO:0000313" key="2">
    <source>
        <dbReference type="Proteomes" id="UP000054632"/>
    </source>
</evidence>
<proteinExistence type="predicted"/>
<protein>
    <submittedName>
        <fullName evidence="1">Uncharacterized protein</fullName>
    </submittedName>
</protein>
<gene>
    <name evidence="1" type="ORF">T4A_3</name>
</gene>
<dbReference type="EMBL" id="JYDR01000181">
    <property type="protein sequence ID" value="KRY66121.1"/>
    <property type="molecule type" value="Genomic_DNA"/>
</dbReference>
<dbReference type="AlphaFoldDB" id="A0A0V1DX15"/>
<name>A0A0V1DX15_TRIPS</name>
<comment type="caution">
    <text evidence="1">The sequence shown here is derived from an EMBL/GenBank/DDBJ whole genome shotgun (WGS) entry which is preliminary data.</text>
</comment>
<dbReference type="Proteomes" id="UP000054632">
    <property type="component" value="Unassembled WGS sequence"/>
</dbReference>
<accession>A0A0V1DX15</accession>
<evidence type="ECO:0000313" key="1">
    <source>
        <dbReference type="EMBL" id="KRY66121.1"/>
    </source>
</evidence>
<sequence>MISAKNEAIDVLKLRILSFMHMHCLNTNMPLLRIGVFNYASIFKKLFMLRFVYEGFESMSLPQLNLRHLVRVYIHSYAKQLNLLKDE</sequence>